<sequence length="60" mass="7314">MFYKYRTLIVLWFSNKALEKWVPSFIKKDLNFFYANNRCISNSCSYFFREGATLEIEKLK</sequence>
<reference evidence="1 2" key="1">
    <citation type="submission" date="2018-06" db="EMBL/GenBank/DDBJ databases">
        <title>Genomic Encyclopedia of Archaeal and Bacterial Type Strains, Phase II (KMG-II): from individual species to whole genera.</title>
        <authorList>
            <person name="Goeker M."/>
        </authorList>
    </citation>
    <scope>NUCLEOTIDE SEQUENCE [LARGE SCALE GENOMIC DNA]</scope>
    <source>
        <strain evidence="1 2">DSM 21851</strain>
    </source>
</reference>
<accession>A0A327WXB6</accession>
<proteinExistence type="predicted"/>
<dbReference type="Proteomes" id="UP000248790">
    <property type="component" value="Unassembled WGS sequence"/>
</dbReference>
<organism evidence="1 2">
    <name type="scientific">Larkinella arboricola</name>
    <dbReference type="NCBI Taxonomy" id="643671"/>
    <lineage>
        <taxon>Bacteria</taxon>
        <taxon>Pseudomonadati</taxon>
        <taxon>Bacteroidota</taxon>
        <taxon>Cytophagia</taxon>
        <taxon>Cytophagales</taxon>
        <taxon>Spirosomataceae</taxon>
        <taxon>Larkinella</taxon>
    </lineage>
</organism>
<protein>
    <submittedName>
        <fullName evidence="1">Uncharacterized protein</fullName>
    </submittedName>
</protein>
<name>A0A327WXB6_LARAB</name>
<dbReference type="AlphaFoldDB" id="A0A327WXB6"/>
<keyword evidence="2" id="KW-1185">Reference proteome</keyword>
<evidence type="ECO:0000313" key="1">
    <source>
        <dbReference type="EMBL" id="RAJ97972.1"/>
    </source>
</evidence>
<comment type="caution">
    <text evidence="1">The sequence shown here is derived from an EMBL/GenBank/DDBJ whole genome shotgun (WGS) entry which is preliminary data.</text>
</comment>
<gene>
    <name evidence="1" type="ORF">LX87_02879</name>
</gene>
<evidence type="ECO:0000313" key="2">
    <source>
        <dbReference type="Proteomes" id="UP000248790"/>
    </source>
</evidence>
<dbReference type="EMBL" id="QLMC01000003">
    <property type="protein sequence ID" value="RAJ97972.1"/>
    <property type="molecule type" value="Genomic_DNA"/>
</dbReference>